<protein>
    <submittedName>
        <fullName evidence="1">Uncharacterized protein</fullName>
    </submittedName>
</protein>
<dbReference type="EMBL" id="JANKHO010001377">
    <property type="protein sequence ID" value="KAJ3501803.1"/>
    <property type="molecule type" value="Genomic_DNA"/>
</dbReference>
<dbReference type="AlphaFoldDB" id="A0A9W8MRH0"/>
<dbReference type="OrthoDB" id="2867594at2759"/>
<keyword evidence="2" id="KW-1185">Reference proteome</keyword>
<proteinExistence type="predicted"/>
<sequence>MSLCVVFCTADIPAFILNAFLRRTVEHLKREYSFCANEKAENCALILTSSEIANVKPSVPPMKTFQSPFLGKTVEEVGDWFILNITNKRRLPKPCMPYCYIVLDQQSVKDGTCVFASIQGGQLQHLRCDFYVAYDNGMQCTEKQSIDEGVIGQFMRSGVIMTRERLKLALDGGLYIEGGEVKEDPDFVDTLNGQS</sequence>
<dbReference type="Proteomes" id="UP001148786">
    <property type="component" value="Unassembled WGS sequence"/>
</dbReference>
<evidence type="ECO:0000313" key="1">
    <source>
        <dbReference type="EMBL" id="KAJ3501803.1"/>
    </source>
</evidence>
<comment type="caution">
    <text evidence="1">The sequence shown here is derived from an EMBL/GenBank/DDBJ whole genome shotgun (WGS) entry which is preliminary data.</text>
</comment>
<name>A0A9W8MRH0_9AGAR</name>
<gene>
    <name evidence="1" type="ORF">NLJ89_g9174</name>
</gene>
<organism evidence="1 2">
    <name type="scientific">Agrocybe chaxingu</name>
    <dbReference type="NCBI Taxonomy" id="84603"/>
    <lineage>
        <taxon>Eukaryota</taxon>
        <taxon>Fungi</taxon>
        <taxon>Dikarya</taxon>
        <taxon>Basidiomycota</taxon>
        <taxon>Agaricomycotina</taxon>
        <taxon>Agaricomycetes</taxon>
        <taxon>Agaricomycetidae</taxon>
        <taxon>Agaricales</taxon>
        <taxon>Agaricineae</taxon>
        <taxon>Strophariaceae</taxon>
        <taxon>Agrocybe</taxon>
    </lineage>
</organism>
<reference evidence="1" key="1">
    <citation type="submission" date="2022-07" db="EMBL/GenBank/DDBJ databases">
        <title>Genome Sequence of Agrocybe chaxingu.</title>
        <authorList>
            <person name="Buettner E."/>
        </authorList>
    </citation>
    <scope>NUCLEOTIDE SEQUENCE</scope>
    <source>
        <strain evidence="1">MP-N11</strain>
    </source>
</reference>
<accession>A0A9W8MRH0</accession>
<evidence type="ECO:0000313" key="2">
    <source>
        <dbReference type="Proteomes" id="UP001148786"/>
    </source>
</evidence>